<dbReference type="Proteomes" id="UP000037035">
    <property type="component" value="Unassembled WGS sequence"/>
</dbReference>
<feature type="domain" description="RRM" evidence="3">
    <location>
        <begin position="1"/>
        <end position="77"/>
    </location>
</feature>
<feature type="compositionally biased region" description="Low complexity" evidence="2">
    <location>
        <begin position="155"/>
        <end position="180"/>
    </location>
</feature>
<comment type="caution">
    <text evidence="4">The sequence shown here is derived from an EMBL/GenBank/DDBJ whole genome shotgun (WGS) entry which is preliminary data.</text>
</comment>
<organism evidence="4 5">
    <name type="scientific">Puccinia sorghi</name>
    <dbReference type="NCBI Taxonomy" id="27349"/>
    <lineage>
        <taxon>Eukaryota</taxon>
        <taxon>Fungi</taxon>
        <taxon>Dikarya</taxon>
        <taxon>Basidiomycota</taxon>
        <taxon>Pucciniomycotina</taxon>
        <taxon>Pucciniomycetes</taxon>
        <taxon>Pucciniales</taxon>
        <taxon>Pucciniaceae</taxon>
        <taxon>Puccinia</taxon>
    </lineage>
</organism>
<dbReference type="PROSITE" id="PS50102">
    <property type="entry name" value="RRM"/>
    <property type="match status" value="1"/>
</dbReference>
<feature type="compositionally biased region" description="Polar residues" evidence="2">
    <location>
        <begin position="193"/>
        <end position="202"/>
    </location>
</feature>
<name>A0A0L6U7S6_9BASI</name>
<evidence type="ECO:0000256" key="1">
    <source>
        <dbReference type="PROSITE-ProRule" id="PRU00176"/>
    </source>
</evidence>
<protein>
    <recommendedName>
        <fullName evidence="3">RRM domain-containing protein</fullName>
    </recommendedName>
</protein>
<dbReference type="InterPro" id="IPR012677">
    <property type="entry name" value="Nucleotide-bd_a/b_plait_sf"/>
</dbReference>
<feature type="compositionally biased region" description="Polar residues" evidence="2">
    <location>
        <begin position="250"/>
        <end position="264"/>
    </location>
</feature>
<feature type="compositionally biased region" description="Polar residues" evidence="2">
    <location>
        <begin position="121"/>
        <end position="134"/>
    </location>
</feature>
<gene>
    <name evidence="4" type="ORF">VP01_925g5</name>
</gene>
<dbReference type="Pfam" id="PF00076">
    <property type="entry name" value="RRM_1"/>
    <property type="match status" value="1"/>
</dbReference>
<dbReference type="SMART" id="SM00360">
    <property type="entry name" value="RRM"/>
    <property type="match status" value="1"/>
</dbReference>
<dbReference type="STRING" id="27349.A0A0L6U7S6"/>
<evidence type="ECO:0000259" key="3">
    <source>
        <dbReference type="PROSITE" id="PS50102"/>
    </source>
</evidence>
<dbReference type="OrthoDB" id="6730379at2759"/>
<dbReference type="InterPro" id="IPR050441">
    <property type="entry name" value="RBM"/>
</dbReference>
<keyword evidence="5" id="KW-1185">Reference proteome</keyword>
<evidence type="ECO:0000313" key="5">
    <source>
        <dbReference type="Proteomes" id="UP000037035"/>
    </source>
</evidence>
<proteinExistence type="predicted"/>
<dbReference type="AlphaFoldDB" id="A0A0L6U7S6"/>
<evidence type="ECO:0000313" key="4">
    <source>
        <dbReference type="EMBL" id="KNZ44342.1"/>
    </source>
</evidence>
<dbReference type="Gene3D" id="3.30.70.330">
    <property type="match status" value="1"/>
</dbReference>
<dbReference type="SUPFAM" id="SSF54928">
    <property type="entry name" value="RNA-binding domain, RBD"/>
    <property type="match status" value="1"/>
</dbReference>
<feature type="region of interest" description="Disordered" evidence="2">
    <location>
        <begin position="242"/>
        <end position="309"/>
    </location>
</feature>
<evidence type="ECO:0000256" key="2">
    <source>
        <dbReference type="SAM" id="MobiDB-lite"/>
    </source>
</evidence>
<dbReference type="GO" id="GO:0003723">
    <property type="term" value="F:RNA binding"/>
    <property type="evidence" value="ECO:0007669"/>
    <property type="project" value="UniProtKB-UniRule"/>
</dbReference>
<feature type="compositionally biased region" description="Polar residues" evidence="2">
    <location>
        <begin position="77"/>
        <end position="101"/>
    </location>
</feature>
<accession>A0A0L6U7S6</accession>
<sequence>MLPLMSTSRFALVALFSKFGKISKLDFLFHKSGVLRGKPRGYAFIEMNRRDEALRAMVELNNKPVRGKRILVTQANESQYQEHQAANQSKPNNHSHQNNLNHPGRPGQRGRPPGPDPMRPTTLSILKSQQQPKGVNNKIAALEAKLASMQQAGSSSTALSSSNNTALPSSTSSLLSTKPSFLPENPNTLPPTAWNQLPSSTSRPDHSKTTHKKSCKSSTSSYNQYKNSVNLDAIGLTLKEQLKRNRESQSSHTKAAKQSASTNEHQIHHASLTQSISPAHPKHSRNYPSHEVETCSTFSDQGGRADVSLPVTEKALTVERDSKRQKCCV</sequence>
<feature type="region of interest" description="Disordered" evidence="2">
    <location>
        <begin position="77"/>
        <end position="135"/>
    </location>
</feature>
<dbReference type="InterPro" id="IPR035979">
    <property type="entry name" value="RBD_domain_sf"/>
</dbReference>
<reference evidence="4 5" key="1">
    <citation type="submission" date="2015-08" db="EMBL/GenBank/DDBJ databases">
        <title>Next Generation Sequencing and Analysis of the Genome of Puccinia sorghi L Schw, the Causal Agent of Maize Common Rust.</title>
        <authorList>
            <person name="Rochi L."/>
            <person name="Burguener G."/>
            <person name="Darino M."/>
            <person name="Turjanski A."/>
            <person name="Kreff E."/>
            <person name="Dieguez M.J."/>
            <person name="Sacco F."/>
        </authorList>
    </citation>
    <scope>NUCLEOTIDE SEQUENCE [LARGE SCALE GENOMIC DNA]</scope>
    <source>
        <strain evidence="4 5">RO10H11247</strain>
    </source>
</reference>
<dbReference type="InterPro" id="IPR000504">
    <property type="entry name" value="RRM_dom"/>
</dbReference>
<keyword evidence="1" id="KW-0694">RNA-binding</keyword>
<dbReference type="PANTHER" id="PTHR48034">
    <property type="entry name" value="TRANSFORMER-2 SEX-DETERMINING PROTEIN-RELATED"/>
    <property type="match status" value="1"/>
</dbReference>
<feature type="region of interest" description="Disordered" evidence="2">
    <location>
        <begin position="155"/>
        <end position="222"/>
    </location>
</feature>
<dbReference type="VEuPathDB" id="FungiDB:VP01_925g5"/>
<dbReference type="EMBL" id="LAVV01014893">
    <property type="protein sequence ID" value="KNZ44342.1"/>
    <property type="molecule type" value="Genomic_DNA"/>
</dbReference>